<protein>
    <submittedName>
        <fullName evidence="4">Glycosyl hydrolase</fullName>
    </submittedName>
</protein>
<keyword evidence="3" id="KW-0732">Signal</keyword>
<dbReference type="InterPro" id="IPR023296">
    <property type="entry name" value="Glyco_hydro_beta-prop_sf"/>
</dbReference>
<keyword evidence="5" id="KW-1185">Reference proteome</keyword>
<reference evidence="5" key="2">
    <citation type="submission" date="2011-02" db="EMBL/GenBank/DDBJ databases">
        <title>The complete genome of Pedobacter saltans DSM 12145.</title>
        <authorList>
            <consortium name="US DOE Joint Genome Institute (JGI-PGF)"/>
            <person name="Lucas S."/>
            <person name="Copeland A."/>
            <person name="Lapidus A."/>
            <person name="Bruce D."/>
            <person name="Goodwin L."/>
            <person name="Pitluck S."/>
            <person name="Kyrpides N."/>
            <person name="Mavromatis K."/>
            <person name="Pagani I."/>
            <person name="Ivanova N."/>
            <person name="Ovchinnikova G."/>
            <person name="Lu M."/>
            <person name="Detter J.C."/>
            <person name="Han C."/>
            <person name="Land M."/>
            <person name="Hauser L."/>
            <person name="Markowitz V."/>
            <person name="Cheng J.-F."/>
            <person name="Hugenholtz P."/>
            <person name="Woyke T."/>
            <person name="Wu D."/>
            <person name="Tindall B."/>
            <person name="Pomrenke H.G."/>
            <person name="Brambilla E."/>
            <person name="Klenk H.-P."/>
            <person name="Eisen J.A."/>
        </authorList>
    </citation>
    <scope>NUCLEOTIDE SEQUENCE [LARGE SCALE GENOMIC DNA]</scope>
    <source>
        <strain evidence="5">ATCC 51119 / DSM 12145 / JCM 21818 / LMG 10337 / NBRC 100064 / NCIMB 13643</strain>
    </source>
</reference>
<dbReference type="GO" id="GO:0045493">
    <property type="term" value="P:xylan catabolic process"/>
    <property type="evidence" value="ECO:0007669"/>
    <property type="project" value="UniProtKB-KW"/>
</dbReference>
<organism evidence="4 5">
    <name type="scientific">Pseudopedobacter saltans (strain ATCC 51119 / DSM 12145 / JCM 21818 / CCUG 39354 / LMG 10337 / NBRC 100064 / NCIMB 13643)</name>
    <name type="common">Pedobacter saltans</name>
    <dbReference type="NCBI Taxonomy" id="762903"/>
    <lineage>
        <taxon>Bacteria</taxon>
        <taxon>Pseudomonadati</taxon>
        <taxon>Bacteroidota</taxon>
        <taxon>Sphingobacteriia</taxon>
        <taxon>Sphingobacteriales</taxon>
        <taxon>Sphingobacteriaceae</taxon>
        <taxon>Pseudopedobacter</taxon>
    </lineage>
</organism>
<sequence>MKRANLIFNKLALSCMFIVSALLFAGNIKGQDILQKSTGTQQKFIHKAVGNPYLPLWEHLPDGEPRVFEDPDSPGKYRAYIIGSHDLRYTSYCGPDIRMWSAPIEDLSSWRDEGAIFTYEIEGQWDVMYAPDLVEVKRKDGTKEYYLYPHSRGPNREAMVAKGSRPDGPFTPINLTEDGKRTVPGSILGFDPAVYIEYIDDPKDPDYEIGFRAYGFWGFQRSLAAELDQKTMYSLRPGTKIINYFIPASSKYGVIRDPKGTTYPNIYEKEDLGSFNFFEASSIRKVGNKYVTVYSGYSGPEYGVPSSNSTLRYAVGDSPLGPWKSGGVLVDSRGPVLNKDGTAIVTANAGHNTHGSIELINGQWYVFYHRPPRGFGFARQAVVAPVTIKWDDKPVAEGGTLSIRAYDPYSPNKLWTAKDSQGREYKGAEITSEGFHIYGLDPYQYYSAGYASYLSDIGIQQDSWDVWDNHMPITNVKNGHIVGFKYFGFGGLKKDTLGLKAFDGTKAGNQTAFNLFITPKTVKAFKVNVWLNGPWDNEVWQGKKLGEIYVPANSKAETTQFSIDVSQFVDNLDKKHAVYLVAEGEGQDALFDFIGLGFSSKDHKIVRPIVPQVNIMVNGKSIDLPVTPVRSTNQNGIIGYNIYETTYKLPVRTKKVPVIKTISNNPEVKVAIIQAKSLNEPATVQFDYNGVLKIYNVKFSTE</sequence>
<dbReference type="OrthoDB" id="9801455at2"/>
<dbReference type="InterPro" id="IPR052176">
    <property type="entry name" value="Glycosyl_Hydrlase_43_Enz"/>
</dbReference>
<proteinExistence type="predicted"/>
<dbReference type="KEGG" id="psn:Pedsa_2581"/>
<accession>F0S5G1</accession>
<feature type="chain" id="PRO_5003260102" evidence="3">
    <location>
        <begin position="26"/>
        <end position="702"/>
    </location>
</feature>
<evidence type="ECO:0000256" key="1">
    <source>
        <dbReference type="ARBA" id="ARBA00022651"/>
    </source>
</evidence>
<dbReference type="STRING" id="762903.Pedsa_2581"/>
<dbReference type="EMBL" id="CP002545">
    <property type="protein sequence ID" value="ADY53125.1"/>
    <property type="molecule type" value="Genomic_DNA"/>
</dbReference>
<feature type="signal peptide" evidence="3">
    <location>
        <begin position="1"/>
        <end position="25"/>
    </location>
</feature>
<dbReference type="PANTHER" id="PTHR43772">
    <property type="entry name" value="ENDO-1,4-BETA-XYLANASE"/>
    <property type="match status" value="1"/>
</dbReference>
<dbReference type="RefSeq" id="WP_013633610.1">
    <property type="nucleotide sequence ID" value="NC_015177.1"/>
</dbReference>
<keyword evidence="1" id="KW-0858">Xylan degradation</keyword>
<dbReference type="HOGENOM" id="CLU_393648_0_0_10"/>
<dbReference type="PANTHER" id="PTHR43772:SF2">
    <property type="entry name" value="PUTATIVE (AFU_ORTHOLOGUE AFUA_2G04480)-RELATED"/>
    <property type="match status" value="1"/>
</dbReference>
<keyword evidence="1" id="KW-0624">Polysaccharide degradation</keyword>
<evidence type="ECO:0000256" key="3">
    <source>
        <dbReference type="SAM" id="SignalP"/>
    </source>
</evidence>
<keyword evidence="2" id="KW-0119">Carbohydrate metabolism</keyword>
<gene>
    <name evidence="4" type="ordered locus">Pedsa_2581</name>
</gene>
<dbReference type="GO" id="GO:0016787">
    <property type="term" value="F:hydrolase activity"/>
    <property type="evidence" value="ECO:0007669"/>
    <property type="project" value="UniProtKB-KW"/>
</dbReference>
<dbReference type="Gene3D" id="2.115.10.20">
    <property type="entry name" value="Glycosyl hydrolase domain, family 43"/>
    <property type="match status" value="1"/>
</dbReference>
<dbReference type="eggNOG" id="COG3507">
    <property type="taxonomic scope" value="Bacteria"/>
</dbReference>
<name>F0S5G1_PSESL</name>
<dbReference type="Proteomes" id="UP000000310">
    <property type="component" value="Chromosome"/>
</dbReference>
<evidence type="ECO:0000313" key="5">
    <source>
        <dbReference type="Proteomes" id="UP000000310"/>
    </source>
</evidence>
<reference evidence="4 5" key="1">
    <citation type="journal article" date="2011" name="Stand. Genomic Sci.">
        <title>Complete genome sequence of the gliding, heparinolytic Pedobacter saltans type strain (113).</title>
        <authorList>
            <person name="Liolios K."/>
            <person name="Sikorski J."/>
            <person name="Lu M."/>
            <person name="Nolan M."/>
            <person name="Lapidus A."/>
            <person name="Lucas S."/>
            <person name="Hammon N."/>
            <person name="Deshpande S."/>
            <person name="Cheng J.F."/>
            <person name="Tapia R."/>
            <person name="Han C."/>
            <person name="Goodwin L."/>
            <person name="Pitluck S."/>
            <person name="Huntemann M."/>
            <person name="Ivanova N."/>
            <person name="Pagani I."/>
            <person name="Mavromatis K."/>
            <person name="Ovchinikova G."/>
            <person name="Pati A."/>
            <person name="Chen A."/>
            <person name="Palaniappan K."/>
            <person name="Land M."/>
            <person name="Hauser L."/>
            <person name="Brambilla E.M."/>
            <person name="Kotsyurbenko O."/>
            <person name="Rohde M."/>
            <person name="Tindall B.J."/>
            <person name="Abt B."/>
            <person name="Goker M."/>
            <person name="Detter J.C."/>
            <person name="Woyke T."/>
            <person name="Bristow J."/>
            <person name="Eisen J.A."/>
            <person name="Markowitz V."/>
            <person name="Hugenholtz P."/>
            <person name="Klenk H.P."/>
            <person name="Kyrpides N.C."/>
        </authorList>
    </citation>
    <scope>NUCLEOTIDE SEQUENCE [LARGE SCALE GENOMIC DNA]</scope>
    <source>
        <strain evidence="5">ATCC 51119 / DSM 12145 / JCM 21818 / LMG 10337 / NBRC 100064 / NCIMB 13643</strain>
    </source>
</reference>
<dbReference type="SUPFAM" id="SSF75005">
    <property type="entry name" value="Arabinanase/levansucrase/invertase"/>
    <property type="match status" value="1"/>
</dbReference>
<keyword evidence="4" id="KW-0378">Hydrolase</keyword>
<dbReference type="AlphaFoldDB" id="F0S5G1"/>
<evidence type="ECO:0000256" key="2">
    <source>
        <dbReference type="ARBA" id="ARBA00023277"/>
    </source>
</evidence>
<evidence type="ECO:0000313" key="4">
    <source>
        <dbReference type="EMBL" id="ADY53125.1"/>
    </source>
</evidence>